<dbReference type="SUPFAM" id="SSF160991">
    <property type="entry name" value="CV3147-like"/>
    <property type="match status" value="1"/>
</dbReference>
<dbReference type="Pfam" id="PF06032">
    <property type="entry name" value="S-Me-THD_N"/>
    <property type="match status" value="1"/>
</dbReference>
<feature type="domain" description="S-Me-THD N-terminal" evidence="1">
    <location>
        <begin position="9"/>
        <end position="164"/>
    </location>
</feature>
<dbReference type="OrthoDB" id="3170437at2"/>
<accession>A0A076MKE8</accession>
<dbReference type="RefSeq" id="WP_017987066.1">
    <property type="nucleotide sequence ID" value="NZ_AQUL01000001.1"/>
</dbReference>
<name>A0A076MKE8_AMYME</name>
<reference evidence="3 4" key="1">
    <citation type="submission" date="2014-07" db="EMBL/GenBank/DDBJ databases">
        <title>Whole Genome Sequence of the Amycolatopsis methanolica 239.</title>
        <authorList>
            <person name="Tang B."/>
        </authorList>
    </citation>
    <scope>NUCLEOTIDE SEQUENCE [LARGE SCALE GENOMIC DNA]</scope>
    <source>
        <strain evidence="3 4">239</strain>
    </source>
</reference>
<evidence type="ECO:0000259" key="2">
    <source>
        <dbReference type="Pfam" id="PF20906"/>
    </source>
</evidence>
<dbReference type="Gene3D" id="2.40.390.10">
    <property type="entry name" value="CV3147-like"/>
    <property type="match status" value="1"/>
</dbReference>
<proteinExistence type="predicted"/>
<gene>
    <name evidence="3" type="ORF">AMETH_1107</name>
</gene>
<dbReference type="InterPro" id="IPR024071">
    <property type="entry name" value="S-Me-THD_C_sf"/>
</dbReference>
<dbReference type="Pfam" id="PF20906">
    <property type="entry name" value="S-Me-THD_C"/>
    <property type="match status" value="1"/>
</dbReference>
<evidence type="ECO:0008006" key="5">
    <source>
        <dbReference type="Google" id="ProtNLM"/>
    </source>
</evidence>
<dbReference type="eggNOG" id="COG3535">
    <property type="taxonomic scope" value="Bacteria"/>
</dbReference>
<dbReference type="Gene3D" id="3.40.1610.10">
    <property type="entry name" value="CV3147-like domain"/>
    <property type="match status" value="1"/>
</dbReference>
<dbReference type="EMBL" id="CP009110">
    <property type="protein sequence ID" value="AIJ21199.1"/>
    <property type="molecule type" value="Genomic_DNA"/>
</dbReference>
<dbReference type="STRING" id="1068978.AMETH_1107"/>
<dbReference type="HOGENOM" id="CLU_038930_0_1_11"/>
<dbReference type="AlphaFoldDB" id="A0A076MKE8"/>
<keyword evidence="4" id="KW-1185">Reference proteome</keyword>
<evidence type="ECO:0000313" key="4">
    <source>
        <dbReference type="Proteomes" id="UP000062973"/>
    </source>
</evidence>
<dbReference type="PATRIC" id="fig|1068978.7.peg.1162"/>
<dbReference type="InterPro" id="IPR010318">
    <property type="entry name" value="S-Me-THD_N"/>
</dbReference>
<feature type="domain" description="S-Me-THD-like C-terminal" evidence="2">
    <location>
        <begin position="167"/>
        <end position="359"/>
    </location>
</feature>
<dbReference type="InterPro" id="IPR048350">
    <property type="entry name" value="S-Me-THD-like_C"/>
</dbReference>
<dbReference type="Proteomes" id="UP000062973">
    <property type="component" value="Chromosome"/>
</dbReference>
<dbReference type="KEGG" id="amq:AMETH_1107"/>
<sequence>MAFELTIDHLPDLSLGAALLGTGGGGDPHAGRLLAAQAIRTNGNITVLDLDDLADDDFVVPTAMIGAPSVLVERIPAGNEPVDALRALERLLGRTATATMPIESGGINSMIPLFVAGTVGLPVVDGDGMGRAFPELQMETFGIYGCPGSPLAIADERGYSGIVDTGQDNKKMEKYARALATSMGGVGYVAEYPMSGADVKRTAIPRTLSLALRLGRTLREAREQHRDPVEALSETLSETLYESSGVVFEGKVIDVLRKTDGGFTKGSAKLVSFDGGSTCQIDFQNEFLLARVDDRPAIVVPDLITVLHAETGEPITAERLRYGHRVRVFAIGTPEIMRTPEALDTFGPRAFGIDLDFVPFEQLAASKIGSSV</sequence>
<protein>
    <recommendedName>
        <fullName evidence="5">DUF917 domain-containing protein</fullName>
    </recommendedName>
</protein>
<evidence type="ECO:0000259" key="1">
    <source>
        <dbReference type="Pfam" id="PF06032"/>
    </source>
</evidence>
<evidence type="ECO:0000313" key="3">
    <source>
        <dbReference type="EMBL" id="AIJ21199.1"/>
    </source>
</evidence>
<organism evidence="3 4">
    <name type="scientific">Amycolatopsis methanolica 239</name>
    <dbReference type="NCBI Taxonomy" id="1068978"/>
    <lineage>
        <taxon>Bacteria</taxon>
        <taxon>Bacillati</taxon>
        <taxon>Actinomycetota</taxon>
        <taxon>Actinomycetes</taxon>
        <taxon>Pseudonocardiales</taxon>
        <taxon>Pseudonocardiaceae</taxon>
        <taxon>Amycolatopsis</taxon>
        <taxon>Amycolatopsis methanolica group</taxon>
    </lineage>
</organism>
<dbReference type="InterPro" id="IPR027479">
    <property type="entry name" value="S-Me-THD_N_sf"/>
</dbReference>